<gene>
    <name evidence="1" type="ORF">C500_04129</name>
</gene>
<proteinExistence type="predicted"/>
<name>L9V586_NATMM</name>
<sequence>MRFSVVAMIRFWTAYQICIAIEYLEFDYFGILIGYANWSGSLNARSMRLG</sequence>
<evidence type="ECO:0000313" key="1">
    <source>
        <dbReference type="EMBL" id="ELY32234.1"/>
    </source>
</evidence>
<accession>L9V586</accession>
<reference evidence="1 2" key="1">
    <citation type="journal article" date="2014" name="PLoS Genet.">
        <title>Phylogenetically driven sequencing of extremely halophilic archaea reveals strategies for static and dynamic osmo-response.</title>
        <authorList>
            <person name="Becker E.A."/>
            <person name="Seitzer P.M."/>
            <person name="Tritt A."/>
            <person name="Larsen D."/>
            <person name="Krusor M."/>
            <person name="Yao A.I."/>
            <person name="Wu D."/>
            <person name="Madern D."/>
            <person name="Eisen J.A."/>
            <person name="Darling A.E."/>
            <person name="Facciotti M.T."/>
        </authorList>
    </citation>
    <scope>NUCLEOTIDE SEQUENCE [LARGE SCALE GENOMIC DNA]</scope>
    <source>
        <strain evidence="2">ATCC 43099 / DSM 3394 / CCM 3739 / CIP 104546 / IAM 13178 / JCM 8861 / NBRC 102185 / NCIMB 2190 / MS3</strain>
    </source>
</reference>
<dbReference type="AlphaFoldDB" id="L9V586"/>
<dbReference type="Proteomes" id="UP000011543">
    <property type="component" value="Unassembled WGS sequence"/>
</dbReference>
<protein>
    <submittedName>
        <fullName evidence="1">Uncharacterized protein</fullName>
    </submittedName>
</protein>
<organism evidence="1 2">
    <name type="scientific">Natrialba magadii (strain ATCC 43099 / DSM 3394 / CCM 3739 / CIP 104546 / IAM 13178 / JCM 8861 / NBRC 102185 / NCIMB 2190 / MS3)</name>
    <name type="common">Natronobacterium magadii</name>
    <dbReference type="NCBI Taxonomy" id="547559"/>
    <lineage>
        <taxon>Archaea</taxon>
        <taxon>Methanobacteriati</taxon>
        <taxon>Methanobacteriota</taxon>
        <taxon>Stenosarchaea group</taxon>
        <taxon>Halobacteria</taxon>
        <taxon>Halobacteriales</taxon>
        <taxon>Natrialbaceae</taxon>
        <taxon>Natrialba</taxon>
    </lineage>
</organism>
<dbReference type="EMBL" id="AOHS01000017">
    <property type="protein sequence ID" value="ELY32234.1"/>
    <property type="molecule type" value="Genomic_DNA"/>
</dbReference>
<evidence type="ECO:0000313" key="2">
    <source>
        <dbReference type="Proteomes" id="UP000011543"/>
    </source>
</evidence>
<comment type="caution">
    <text evidence="1">The sequence shown here is derived from an EMBL/GenBank/DDBJ whole genome shotgun (WGS) entry which is preliminary data.</text>
</comment>